<dbReference type="EMBL" id="CAXAMM010004814">
    <property type="protein sequence ID" value="CAK9005055.1"/>
    <property type="molecule type" value="Genomic_DNA"/>
</dbReference>
<dbReference type="Proteomes" id="UP001642464">
    <property type="component" value="Unassembled WGS sequence"/>
</dbReference>
<evidence type="ECO:0000313" key="1">
    <source>
        <dbReference type="EMBL" id="CAK9005055.1"/>
    </source>
</evidence>
<feature type="non-terminal residue" evidence="1">
    <location>
        <position position="484"/>
    </location>
</feature>
<dbReference type="Gene3D" id="3.30.420.10">
    <property type="entry name" value="Ribonuclease H-like superfamily/Ribonuclease H"/>
    <property type="match status" value="1"/>
</dbReference>
<keyword evidence="2" id="KW-1185">Reference proteome</keyword>
<evidence type="ECO:0000313" key="2">
    <source>
        <dbReference type="Proteomes" id="UP001642464"/>
    </source>
</evidence>
<proteinExistence type="predicted"/>
<accession>A0ABP0IR37</accession>
<name>A0ABP0IR37_9DINO</name>
<reference evidence="1 2" key="1">
    <citation type="submission" date="2024-02" db="EMBL/GenBank/DDBJ databases">
        <authorList>
            <person name="Chen Y."/>
            <person name="Shah S."/>
            <person name="Dougan E. K."/>
            <person name="Thang M."/>
            <person name="Chan C."/>
        </authorList>
    </citation>
    <scope>NUCLEOTIDE SEQUENCE [LARGE SCALE GENOMIC DNA]</scope>
</reference>
<feature type="non-terminal residue" evidence="1">
    <location>
        <position position="1"/>
    </location>
</feature>
<dbReference type="InterPro" id="IPR036397">
    <property type="entry name" value="RNaseH_sf"/>
</dbReference>
<organism evidence="1 2">
    <name type="scientific">Durusdinium trenchii</name>
    <dbReference type="NCBI Taxonomy" id="1381693"/>
    <lineage>
        <taxon>Eukaryota</taxon>
        <taxon>Sar</taxon>
        <taxon>Alveolata</taxon>
        <taxon>Dinophyceae</taxon>
        <taxon>Suessiales</taxon>
        <taxon>Symbiodiniaceae</taxon>
        <taxon>Durusdinium</taxon>
    </lineage>
</organism>
<sequence>AISDPVGSDTGLPEGDSMSCVCMVLLNFVFHAYMSKFAPGIRELSYVDNLQLVSQSVGSLIQGQLVAETWADMLQLQIDSAKSTYWGTTASLRSLKAQLIRTTLLPRSLHGAEQTFRGCQWNKQLRTHAMRSLGTQRAGANPAVRLSLVENPLTDPMYYDFRRCIVAFGRYCTSDASFRSAWRDYAQHYRGKATHGPFGKLQRICGILNWSIASDLELHTSAGKCYDLVWLPQSHLLSLFLEDWQQLVARGVFHRQDFAGLSSLDYCATFQRIENLSVSQRELLSTIRDGTLFLHTFKARFDPGFSELCPFCSRSLDTMEHRACERSYFQSVRERHVDCWTMWSDVPVALSHHGWTPANERIPRFHDELERLVDAPVLWQCEPDGSGVQHIFTDGSCQLPSHPIGQLSSWACELANTTQILASGLLPGRWQGIARAELYAVLQSLLWAAFHEIAILHLLSNDLSDYLLGVWSLGVGLTLIFGNV</sequence>
<protein>
    <submittedName>
        <fullName evidence="1">Retrovirus-related Pol polyprotein from type-1 retrotransposable element R2</fullName>
    </submittedName>
</protein>
<comment type="caution">
    <text evidence="1">The sequence shown here is derived from an EMBL/GenBank/DDBJ whole genome shotgun (WGS) entry which is preliminary data.</text>
</comment>
<gene>
    <name evidence="1" type="ORF">SCF082_LOCUS8433</name>
</gene>